<dbReference type="Pfam" id="PF00762">
    <property type="entry name" value="Ferrochelatase"/>
    <property type="match status" value="1"/>
</dbReference>
<dbReference type="CDD" id="cd03411">
    <property type="entry name" value="Ferrochelatase_N"/>
    <property type="match status" value="1"/>
</dbReference>
<dbReference type="GO" id="GO:0005739">
    <property type="term" value="C:mitochondrion"/>
    <property type="evidence" value="ECO:0007669"/>
    <property type="project" value="TreeGrafter"/>
</dbReference>
<dbReference type="Gene3D" id="3.40.50.1400">
    <property type="match status" value="1"/>
</dbReference>
<dbReference type="EMBL" id="JAYMYR010000005">
    <property type="protein sequence ID" value="KAK7364558.1"/>
    <property type="molecule type" value="Genomic_DNA"/>
</dbReference>
<dbReference type="GO" id="GO:0006783">
    <property type="term" value="P:heme biosynthetic process"/>
    <property type="evidence" value="ECO:0007669"/>
    <property type="project" value="InterPro"/>
</dbReference>
<dbReference type="InterPro" id="IPR001015">
    <property type="entry name" value="Ferrochelatase"/>
</dbReference>
<dbReference type="GO" id="GO:0004325">
    <property type="term" value="F:ferrochelatase activity"/>
    <property type="evidence" value="ECO:0007669"/>
    <property type="project" value="InterPro"/>
</dbReference>
<dbReference type="Proteomes" id="UP001374584">
    <property type="component" value="Unassembled WGS sequence"/>
</dbReference>
<dbReference type="PANTHER" id="PTHR11108:SF4">
    <property type="entry name" value="FERROCHELATASE-1, CHLOROPLASTIC_MITOCHONDRIAL"/>
    <property type="match status" value="1"/>
</dbReference>
<sequence>MMQVGSTCDLNRFGIVFRPNTHHTDCVTFTANKLYSTNRRNGLLGGPLCVNLSGRRNQVGPTSYFVETNAYDRTSYACGRRKILTSFVFQDCLCLSSDHWHKLISVLRAPKSKEGYVATDDGCPLHKITDDQALAIKKALEVKGLSSNVYMGMRYWYPFTKKAIQQIQRDKITRHVVLPLYPQFSISTTGSSVRILEQAFREDAYLSTFPVSIIKTLGINEKVTLSQWLT</sequence>
<dbReference type="PANTHER" id="PTHR11108">
    <property type="entry name" value="FERROCHELATASE"/>
    <property type="match status" value="1"/>
</dbReference>
<proteinExistence type="inferred from homology"/>
<evidence type="ECO:0000313" key="3">
    <source>
        <dbReference type="Proteomes" id="UP001374584"/>
    </source>
</evidence>
<comment type="caution">
    <text evidence="2">The sequence shown here is derived from an EMBL/GenBank/DDBJ whole genome shotgun (WGS) entry which is preliminary data.</text>
</comment>
<gene>
    <name evidence="2" type="ORF">VNO80_13295</name>
</gene>
<dbReference type="InterPro" id="IPR033659">
    <property type="entry name" value="Ferrochelatase_N"/>
</dbReference>
<keyword evidence="3" id="KW-1185">Reference proteome</keyword>
<dbReference type="SUPFAM" id="SSF53800">
    <property type="entry name" value="Chelatase"/>
    <property type="match status" value="1"/>
</dbReference>
<dbReference type="AlphaFoldDB" id="A0AAN9N5X3"/>
<name>A0AAN9N5X3_PHACN</name>
<organism evidence="2 3">
    <name type="scientific">Phaseolus coccineus</name>
    <name type="common">Scarlet runner bean</name>
    <name type="synonym">Phaseolus multiflorus</name>
    <dbReference type="NCBI Taxonomy" id="3886"/>
    <lineage>
        <taxon>Eukaryota</taxon>
        <taxon>Viridiplantae</taxon>
        <taxon>Streptophyta</taxon>
        <taxon>Embryophyta</taxon>
        <taxon>Tracheophyta</taxon>
        <taxon>Spermatophyta</taxon>
        <taxon>Magnoliopsida</taxon>
        <taxon>eudicotyledons</taxon>
        <taxon>Gunneridae</taxon>
        <taxon>Pentapetalae</taxon>
        <taxon>rosids</taxon>
        <taxon>fabids</taxon>
        <taxon>Fabales</taxon>
        <taxon>Fabaceae</taxon>
        <taxon>Papilionoideae</taxon>
        <taxon>50 kb inversion clade</taxon>
        <taxon>NPAAA clade</taxon>
        <taxon>indigoferoid/millettioid clade</taxon>
        <taxon>Phaseoleae</taxon>
        <taxon>Phaseolus</taxon>
    </lineage>
</organism>
<evidence type="ECO:0000313" key="2">
    <source>
        <dbReference type="EMBL" id="KAK7364558.1"/>
    </source>
</evidence>
<comment type="similarity">
    <text evidence="1">Belongs to the ferrochelatase family.</text>
</comment>
<accession>A0AAN9N5X3</accession>
<reference evidence="2 3" key="1">
    <citation type="submission" date="2024-01" db="EMBL/GenBank/DDBJ databases">
        <title>The genomes of 5 underutilized Papilionoideae crops provide insights into root nodulation and disease resistanc.</title>
        <authorList>
            <person name="Jiang F."/>
        </authorList>
    </citation>
    <scope>NUCLEOTIDE SEQUENCE [LARGE SCALE GENOMIC DNA]</scope>
    <source>
        <strain evidence="2">JINMINGXINNONG_FW02</strain>
        <tissue evidence="2">Leaves</tissue>
    </source>
</reference>
<protein>
    <submittedName>
        <fullName evidence="2">Uncharacterized protein</fullName>
    </submittedName>
</protein>
<evidence type="ECO:0000256" key="1">
    <source>
        <dbReference type="RuleBase" id="RU004185"/>
    </source>
</evidence>